<evidence type="ECO:0000313" key="1">
    <source>
        <dbReference type="EMBL" id="KAI5647981.1"/>
    </source>
</evidence>
<protein>
    <submittedName>
        <fullName evidence="1">Uncharacterized protein</fullName>
    </submittedName>
</protein>
<accession>A0ACB9ZMD0</accession>
<organism evidence="1 2">
    <name type="scientific">Catharanthus roseus</name>
    <name type="common">Madagascar periwinkle</name>
    <name type="synonym">Vinca rosea</name>
    <dbReference type="NCBI Taxonomy" id="4058"/>
    <lineage>
        <taxon>Eukaryota</taxon>
        <taxon>Viridiplantae</taxon>
        <taxon>Streptophyta</taxon>
        <taxon>Embryophyta</taxon>
        <taxon>Tracheophyta</taxon>
        <taxon>Spermatophyta</taxon>
        <taxon>Magnoliopsida</taxon>
        <taxon>eudicotyledons</taxon>
        <taxon>Gunneridae</taxon>
        <taxon>Pentapetalae</taxon>
        <taxon>asterids</taxon>
        <taxon>lamiids</taxon>
        <taxon>Gentianales</taxon>
        <taxon>Apocynaceae</taxon>
        <taxon>Rauvolfioideae</taxon>
        <taxon>Vinceae</taxon>
        <taxon>Catharanthinae</taxon>
        <taxon>Catharanthus</taxon>
    </lineage>
</organism>
<dbReference type="Proteomes" id="UP001060085">
    <property type="component" value="Linkage Group LG08"/>
</dbReference>
<sequence length="297" mass="32808">MERNSNNSRGDGLILRSATIHNNYSNSSNHNISETRSHISSAPDFVLQWGNRKRMRCMKVPAKDRGGENNNGKNDSAGSVPTLRTSVRVVRSDQNNKDLSQPSSNNKSNGTGYLNLRQRPASPSQRILRNSESSITMRGHGNGIRGLASPDRGGTQDKKANGNNHQNHHHANNNNHHNTSKNNHQNPENNNGSASSDSKKGGSSSGSDAIPAVWPSKFVIALTNKEKEEDFMAIKGSKLPQRPKKRAKFIQRTLNLVSPGAWLCDLTLERYEVREKKVSKKRPRGLKAMGNMESDSE</sequence>
<proteinExistence type="predicted"/>
<gene>
    <name evidence="1" type="ORF">M9H77_33986</name>
</gene>
<dbReference type="EMBL" id="CM044708">
    <property type="protein sequence ID" value="KAI5647981.1"/>
    <property type="molecule type" value="Genomic_DNA"/>
</dbReference>
<comment type="caution">
    <text evidence="1">The sequence shown here is derived from an EMBL/GenBank/DDBJ whole genome shotgun (WGS) entry which is preliminary data.</text>
</comment>
<evidence type="ECO:0000313" key="2">
    <source>
        <dbReference type="Proteomes" id="UP001060085"/>
    </source>
</evidence>
<reference evidence="2" key="1">
    <citation type="journal article" date="2023" name="Nat. Plants">
        <title>Single-cell RNA sequencing provides a high-resolution roadmap for understanding the multicellular compartmentation of specialized metabolism.</title>
        <authorList>
            <person name="Sun S."/>
            <person name="Shen X."/>
            <person name="Li Y."/>
            <person name="Li Y."/>
            <person name="Wang S."/>
            <person name="Li R."/>
            <person name="Zhang H."/>
            <person name="Shen G."/>
            <person name="Guo B."/>
            <person name="Wei J."/>
            <person name="Xu J."/>
            <person name="St-Pierre B."/>
            <person name="Chen S."/>
            <person name="Sun C."/>
        </authorList>
    </citation>
    <scope>NUCLEOTIDE SEQUENCE [LARGE SCALE GENOMIC DNA]</scope>
</reference>
<keyword evidence="2" id="KW-1185">Reference proteome</keyword>
<name>A0ACB9ZMD0_CATRO</name>